<dbReference type="EMBL" id="CP002498">
    <property type="protein sequence ID" value="AET38368.1"/>
    <property type="molecule type" value="Genomic_DNA"/>
</dbReference>
<reference evidence="3" key="1">
    <citation type="journal article" date="2012" name="G3 (Bethesda)">
        <title>Pichia sorbitophila, an interspecies yeast hybrid reveals early steps of genome resolution following polyploidization.</title>
        <authorList>
            <person name="Leh Louis V."/>
            <person name="Despons L."/>
            <person name="Friedrich A."/>
            <person name="Martin T."/>
            <person name="Durrens P."/>
            <person name="Casaregola S."/>
            <person name="Neuveglise C."/>
            <person name="Fairhead C."/>
            <person name="Marck C."/>
            <person name="Cruz J.A."/>
            <person name="Straub M.L."/>
            <person name="Kugler V."/>
            <person name="Sacerdot C."/>
            <person name="Uzunov Z."/>
            <person name="Thierry A."/>
            <person name="Weiss S."/>
            <person name="Bleykasten C."/>
            <person name="De Montigny J."/>
            <person name="Jacques N."/>
            <person name="Jung P."/>
            <person name="Lemaire M."/>
            <person name="Mallet S."/>
            <person name="Morel G."/>
            <person name="Richard G.F."/>
            <person name="Sarkar A."/>
            <person name="Savel G."/>
            <person name="Schacherer J."/>
            <person name="Seret M.L."/>
            <person name="Talla E."/>
            <person name="Samson G."/>
            <person name="Jubin C."/>
            <person name="Poulain J."/>
            <person name="Vacherie B."/>
            <person name="Barbe V."/>
            <person name="Pelletier E."/>
            <person name="Sherman D.J."/>
            <person name="Westhof E."/>
            <person name="Weissenbach J."/>
            <person name="Baret P.V."/>
            <person name="Wincker P."/>
            <person name="Gaillardin C."/>
            <person name="Dujon B."/>
            <person name="Souciet J.L."/>
        </authorList>
    </citation>
    <scope>NUCLEOTIDE SEQUENCE [LARGE SCALE GENOMIC DNA]</scope>
    <source>
        <strain evidence="3">CBS 270.75 / DBVPG 7215 / KCTC 17166 / NRRL Y-17582</strain>
    </source>
</reference>
<feature type="transmembrane region" description="Helical" evidence="1">
    <location>
        <begin position="81"/>
        <end position="100"/>
    </location>
</feature>
<dbReference type="OrthoDB" id="10550096at2759"/>
<evidence type="ECO:0000313" key="2">
    <source>
        <dbReference type="EMBL" id="AET38368.1"/>
    </source>
</evidence>
<proteinExistence type="predicted"/>
<accession>G8JNU3</accession>
<gene>
    <name evidence="2" type="ordered locus">Ecym_2657</name>
</gene>
<keyword evidence="3" id="KW-1185">Reference proteome</keyword>
<dbReference type="RefSeq" id="XP_003645185.1">
    <property type="nucleotide sequence ID" value="XM_003645137.1"/>
</dbReference>
<protein>
    <submittedName>
        <fullName evidence="2">Uncharacterized protein</fullName>
    </submittedName>
</protein>
<keyword evidence="1" id="KW-0812">Transmembrane</keyword>
<dbReference type="AlphaFoldDB" id="G8JNU3"/>
<dbReference type="Proteomes" id="UP000006790">
    <property type="component" value="Chromosome 2"/>
</dbReference>
<evidence type="ECO:0000313" key="3">
    <source>
        <dbReference type="Proteomes" id="UP000006790"/>
    </source>
</evidence>
<dbReference type="KEGG" id="erc:Ecym_2657"/>
<sequence>MRFAMIRDIKLSNTWKTFVSVFQKLVDFIVRYQALYIFPNNHTLDPPRMFYSVLPPPLSRTTSDAFFRNNSSSAGLLSETFHILFLSFLVGTLMSLVKCMKKAGILIQRSHLELEDTLSYRDSIPYCGLGQKADSDFSKVISIDFYNSESGYVESIMLADRLEPDYDSDYDPELDSATEFETNIKDFLLVSETNNSTSTSSITTIAPMFNTQKKPLPTDVFDIGHLSMRFNSIRSLGISGTTTNNKTAKPSDILIW</sequence>
<keyword evidence="1" id="KW-1133">Transmembrane helix</keyword>
<dbReference type="InParanoid" id="G8JNU3"/>
<dbReference type="GeneID" id="11470767"/>
<dbReference type="HOGENOM" id="CLU_1085983_0_0_1"/>
<evidence type="ECO:0000256" key="1">
    <source>
        <dbReference type="SAM" id="Phobius"/>
    </source>
</evidence>
<dbReference type="OMA" id="RFAMIRD"/>
<organism evidence="2 3">
    <name type="scientific">Eremothecium cymbalariae (strain CBS 270.75 / DBVPG 7215 / KCTC 17166 / NRRL Y-17582)</name>
    <name type="common">Yeast</name>
    <dbReference type="NCBI Taxonomy" id="931890"/>
    <lineage>
        <taxon>Eukaryota</taxon>
        <taxon>Fungi</taxon>
        <taxon>Dikarya</taxon>
        <taxon>Ascomycota</taxon>
        <taxon>Saccharomycotina</taxon>
        <taxon>Saccharomycetes</taxon>
        <taxon>Saccharomycetales</taxon>
        <taxon>Saccharomycetaceae</taxon>
        <taxon>Eremothecium</taxon>
    </lineage>
</organism>
<keyword evidence="1" id="KW-0472">Membrane</keyword>
<name>G8JNU3_ERECY</name>